<keyword evidence="3" id="KW-1185">Reference proteome</keyword>
<protein>
    <submittedName>
        <fullName evidence="2">Uncharacterized protein</fullName>
    </submittedName>
</protein>
<proteinExistence type="predicted"/>
<organism evidence="2 3">
    <name type="scientific">Leifsonia kafniensis</name>
    <dbReference type="NCBI Taxonomy" id="475957"/>
    <lineage>
        <taxon>Bacteria</taxon>
        <taxon>Bacillati</taxon>
        <taxon>Actinomycetota</taxon>
        <taxon>Actinomycetes</taxon>
        <taxon>Micrococcales</taxon>
        <taxon>Microbacteriaceae</taxon>
        <taxon>Leifsonia</taxon>
    </lineage>
</organism>
<evidence type="ECO:0000256" key="1">
    <source>
        <dbReference type="SAM" id="Phobius"/>
    </source>
</evidence>
<evidence type="ECO:0000313" key="3">
    <source>
        <dbReference type="Proteomes" id="UP001501803"/>
    </source>
</evidence>
<reference evidence="3" key="1">
    <citation type="journal article" date="2019" name="Int. J. Syst. Evol. Microbiol.">
        <title>The Global Catalogue of Microorganisms (GCM) 10K type strain sequencing project: providing services to taxonomists for standard genome sequencing and annotation.</title>
        <authorList>
            <consortium name="The Broad Institute Genomics Platform"/>
            <consortium name="The Broad Institute Genome Sequencing Center for Infectious Disease"/>
            <person name="Wu L."/>
            <person name="Ma J."/>
        </authorList>
    </citation>
    <scope>NUCLEOTIDE SEQUENCE [LARGE SCALE GENOMIC DNA]</scope>
    <source>
        <strain evidence="3">JCM 17021</strain>
    </source>
</reference>
<keyword evidence="1" id="KW-0472">Membrane</keyword>
<dbReference type="Proteomes" id="UP001501803">
    <property type="component" value="Unassembled WGS sequence"/>
</dbReference>
<name>A0ABP7L5E5_9MICO</name>
<feature type="transmembrane region" description="Helical" evidence="1">
    <location>
        <begin position="201"/>
        <end position="228"/>
    </location>
</feature>
<dbReference type="RefSeq" id="WP_345069758.1">
    <property type="nucleotide sequence ID" value="NZ_BAABCN010000017.1"/>
</dbReference>
<dbReference type="EMBL" id="BAABCN010000017">
    <property type="protein sequence ID" value="GAA3895276.1"/>
    <property type="molecule type" value="Genomic_DNA"/>
</dbReference>
<comment type="caution">
    <text evidence="2">The sequence shown here is derived from an EMBL/GenBank/DDBJ whole genome shotgun (WGS) entry which is preliminary data.</text>
</comment>
<keyword evidence="1" id="KW-1133">Transmembrane helix</keyword>
<keyword evidence="1" id="KW-0812">Transmembrane</keyword>
<evidence type="ECO:0000313" key="2">
    <source>
        <dbReference type="EMBL" id="GAA3895276.1"/>
    </source>
</evidence>
<accession>A0ABP7L5E5</accession>
<gene>
    <name evidence="2" type="ORF">GCM10022381_41010</name>
</gene>
<sequence length="229" mass="25298">MRDVIDALAADVPFLYSRVSARGRRLRGMKLIMLPLPRPIPNMVLLSTTGNVLKNLGIAVKESQRLAVEGDFQSRFTLYCPAGYEVDALYVFSPDVLGRLMDAADGCDLEIVDNRVLIYAPAHAYSKPGQLADLPDLVRYLHEKFDRQTRSYRDMRRSDETLNDPFRRAQITASGQGTEEGHMVGALGRRLRTRTTAWHKAGIAVAATLALSAALYWVGMVAAALFAAS</sequence>